<comment type="function">
    <text evidence="8">Inactive GDP-bound Rho GTPases reside in the cytosol, are found in a complex with Rho GDP-dissociation inhibitors (Rho GDIs), and are released from the GDI protein in order to translocate to membranes upon activation.</text>
</comment>
<protein>
    <submittedName>
        <fullName evidence="9">Uncharacterized protein</fullName>
    </submittedName>
</protein>
<dbReference type="GO" id="GO:0005525">
    <property type="term" value="F:GTP binding"/>
    <property type="evidence" value="ECO:0007669"/>
    <property type="project" value="UniProtKB-KW"/>
</dbReference>
<keyword evidence="4" id="KW-0342">GTP-binding</keyword>
<evidence type="ECO:0000256" key="3">
    <source>
        <dbReference type="ARBA" id="ARBA00022741"/>
    </source>
</evidence>
<organism evidence="9 10">
    <name type="scientific">Eragrostis curvula</name>
    <name type="common">weeping love grass</name>
    <dbReference type="NCBI Taxonomy" id="38414"/>
    <lineage>
        <taxon>Eukaryota</taxon>
        <taxon>Viridiplantae</taxon>
        <taxon>Streptophyta</taxon>
        <taxon>Embryophyta</taxon>
        <taxon>Tracheophyta</taxon>
        <taxon>Spermatophyta</taxon>
        <taxon>Magnoliopsida</taxon>
        <taxon>Liliopsida</taxon>
        <taxon>Poales</taxon>
        <taxon>Poaceae</taxon>
        <taxon>PACMAD clade</taxon>
        <taxon>Chloridoideae</taxon>
        <taxon>Eragrostideae</taxon>
        <taxon>Eragrostidinae</taxon>
        <taxon>Eragrostis</taxon>
    </lineage>
</organism>
<evidence type="ECO:0000256" key="8">
    <source>
        <dbReference type="ARBA" id="ARBA00054352"/>
    </source>
</evidence>
<dbReference type="InterPro" id="IPR005225">
    <property type="entry name" value="Small_GTP-bd"/>
</dbReference>
<evidence type="ECO:0000256" key="7">
    <source>
        <dbReference type="ARBA" id="ARBA00023288"/>
    </source>
</evidence>
<dbReference type="PROSITE" id="PS51420">
    <property type="entry name" value="RHO"/>
    <property type="match status" value="1"/>
</dbReference>
<evidence type="ECO:0000256" key="5">
    <source>
        <dbReference type="ARBA" id="ARBA00023136"/>
    </source>
</evidence>
<sequence>RISENGQRLDKAEKEEACDPIPLISLSSLLASAFASARSHSHSKQHKNTLLTLTSLHSSACFPSAFRGSAMASSASRFIKCVTVGDGAVGKTCMLICYTSNKFPTDYVPTVFDNFSANVVVDGTTVNLGLWDTAGQEDYNRLRPLSYRGADVFVLAFSLVSRASYENVMKKWLPELQHYAPGVPIVLAGTKLDLREDKHYLLDHPGAVPVTTAQGEELRKHIGATCYIECSSKTQQNVKAVFDAAIKVVIKPPTKTKQRERKKKKANRGCSRIMHTRRLGCFK</sequence>
<comment type="similarity">
    <text evidence="2">Belongs to the small GTPase superfamily. Rho family.</text>
</comment>
<dbReference type="CDD" id="cd04133">
    <property type="entry name" value="Rop_like"/>
    <property type="match status" value="1"/>
</dbReference>
<dbReference type="GO" id="GO:0009788">
    <property type="term" value="P:negative regulation of abscisic acid-activated signaling pathway"/>
    <property type="evidence" value="ECO:0007669"/>
    <property type="project" value="UniProtKB-ARBA"/>
</dbReference>
<comment type="caution">
    <text evidence="9">The sequence shown here is derived from an EMBL/GenBank/DDBJ whole genome shotgun (WGS) entry which is preliminary data.</text>
</comment>
<dbReference type="PROSITE" id="PS51421">
    <property type="entry name" value="RAS"/>
    <property type="match status" value="1"/>
</dbReference>
<evidence type="ECO:0000313" key="10">
    <source>
        <dbReference type="Proteomes" id="UP000324897"/>
    </source>
</evidence>
<accession>A0A5J9TKU4</accession>
<proteinExistence type="inferred from homology"/>
<dbReference type="Gene3D" id="3.40.50.300">
    <property type="entry name" value="P-loop containing nucleotide triphosphate hydrolases"/>
    <property type="match status" value="1"/>
</dbReference>
<comment type="subcellular location">
    <subcellularLocation>
        <location evidence="1">Membrane</location>
        <topology evidence="1">Peripheral membrane protein</topology>
    </subcellularLocation>
</comment>
<dbReference type="Pfam" id="PF00071">
    <property type="entry name" value="Ras"/>
    <property type="match status" value="1"/>
</dbReference>
<keyword evidence="6" id="KW-0564">Palmitate</keyword>
<reference evidence="9 10" key="1">
    <citation type="journal article" date="2019" name="Sci. Rep.">
        <title>A high-quality genome of Eragrostis curvula grass provides insights into Poaceae evolution and supports new strategies to enhance forage quality.</title>
        <authorList>
            <person name="Carballo J."/>
            <person name="Santos B.A.C.M."/>
            <person name="Zappacosta D."/>
            <person name="Garbus I."/>
            <person name="Selva J.P."/>
            <person name="Gallo C.A."/>
            <person name="Diaz A."/>
            <person name="Albertini E."/>
            <person name="Caccamo M."/>
            <person name="Echenique V."/>
        </authorList>
    </citation>
    <scope>NUCLEOTIDE SEQUENCE [LARGE SCALE GENOMIC DNA]</scope>
    <source>
        <strain evidence="10">cv. Victoria</strain>
        <tissue evidence="9">Leaf</tissue>
    </source>
</reference>
<feature type="non-terminal residue" evidence="9">
    <location>
        <position position="1"/>
    </location>
</feature>
<dbReference type="EMBL" id="RWGY01000039">
    <property type="protein sequence ID" value="TVU11905.1"/>
    <property type="molecule type" value="Genomic_DNA"/>
</dbReference>
<dbReference type="SMART" id="SM00173">
    <property type="entry name" value="RAS"/>
    <property type="match status" value="1"/>
</dbReference>
<keyword evidence="5" id="KW-0472">Membrane</keyword>
<dbReference type="PROSITE" id="PS51419">
    <property type="entry name" value="RAB"/>
    <property type="match status" value="1"/>
</dbReference>
<keyword evidence="7" id="KW-0449">Lipoprotein</keyword>
<dbReference type="SMART" id="SM00174">
    <property type="entry name" value="RHO"/>
    <property type="match status" value="1"/>
</dbReference>
<gene>
    <name evidence="9" type="ORF">EJB05_45515</name>
</gene>
<dbReference type="AlphaFoldDB" id="A0A5J9TKU4"/>
<evidence type="ECO:0000256" key="2">
    <source>
        <dbReference type="ARBA" id="ARBA00010142"/>
    </source>
</evidence>
<dbReference type="PANTHER" id="PTHR24072">
    <property type="entry name" value="RHO FAMILY GTPASE"/>
    <property type="match status" value="1"/>
</dbReference>
<dbReference type="InterPro" id="IPR003578">
    <property type="entry name" value="Small_GTPase_Rho"/>
</dbReference>
<dbReference type="InterPro" id="IPR027417">
    <property type="entry name" value="P-loop_NTPase"/>
</dbReference>
<evidence type="ECO:0000256" key="6">
    <source>
        <dbReference type="ARBA" id="ARBA00023139"/>
    </source>
</evidence>
<dbReference type="GO" id="GO:0007264">
    <property type="term" value="P:small GTPase-mediated signal transduction"/>
    <property type="evidence" value="ECO:0007669"/>
    <property type="project" value="InterPro"/>
</dbReference>
<dbReference type="NCBIfam" id="TIGR00231">
    <property type="entry name" value="small_GTP"/>
    <property type="match status" value="1"/>
</dbReference>
<evidence type="ECO:0000256" key="1">
    <source>
        <dbReference type="ARBA" id="ARBA00004170"/>
    </source>
</evidence>
<dbReference type="Proteomes" id="UP000324897">
    <property type="component" value="Chromosome 3"/>
</dbReference>
<dbReference type="OrthoDB" id="8830751at2759"/>
<dbReference type="GO" id="GO:0005886">
    <property type="term" value="C:plasma membrane"/>
    <property type="evidence" value="ECO:0007669"/>
    <property type="project" value="UniProtKB-ARBA"/>
</dbReference>
<keyword evidence="10" id="KW-1185">Reference proteome</keyword>
<evidence type="ECO:0000313" key="9">
    <source>
        <dbReference type="EMBL" id="TVU11905.1"/>
    </source>
</evidence>
<dbReference type="SMART" id="SM00175">
    <property type="entry name" value="RAB"/>
    <property type="match status" value="1"/>
</dbReference>
<dbReference type="GO" id="GO:0003924">
    <property type="term" value="F:GTPase activity"/>
    <property type="evidence" value="ECO:0007669"/>
    <property type="project" value="InterPro"/>
</dbReference>
<keyword evidence="3" id="KW-0547">Nucleotide-binding</keyword>
<dbReference type="PRINTS" id="PR00449">
    <property type="entry name" value="RASTRNSFRMNG"/>
</dbReference>
<dbReference type="Gramene" id="TVU11905">
    <property type="protein sequence ID" value="TVU11905"/>
    <property type="gene ID" value="EJB05_45515"/>
</dbReference>
<name>A0A5J9TKU4_9POAL</name>
<dbReference type="SUPFAM" id="SSF52540">
    <property type="entry name" value="P-loop containing nucleoside triphosphate hydrolases"/>
    <property type="match status" value="1"/>
</dbReference>
<dbReference type="FunFam" id="3.40.50.300:FF:000512">
    <property type="entry name" value="Rac-like GTP-binding protein 3"/>
    <property type="match status" value="1"/>
</dbReference>
<evidence type="ECO:0000256" key="4">
    <source>
        <dbReference type="ARBA" id="ARBA00023134"/>
    </source>
</evidence>
<dbReference type="InterPro" id="IPR001806">
    <property type="entry name" value="Small_GTPase"/>
</dbReference>